<evidence type="ECO:0000313" key="10">
    <source>
        <dbReference type="EMBL" id="KAF9022707.1"/>
    </source>
</evidence>
<dbReference type="OrthoDB" id="18175at2759"/>
<keyword evidence="9" id="KW-0732">Signal</keyword>
<evidence type="ECO:0000256" key="7">
    <source>
        <dbReference type="ARBA" id="ARBA00023136"/>
    </source>
</evidence>
<evidence type="ECO:0000256" key="5">
    <source>
        <dbReference type="ARBA" id="ARBA00022989"/>
    </source>
</evidence>
<sequence length="85" mass="10149">MGGPNLEIFKFSLYLFIPICALVHFGDPQWYRNTVLPYKDQLFPPEKRLLQELPTDQKSLREELTRIKNERLARRATKEKEEKKS</sequence>
<keyword evidence="6" id="KW-0496">Mitochondrion</keyword>
<evidence type="ECO:0000256" key="8">
    <source>
        <dbReference type="ARBA" id="ARBA00038077"/>
    </source>
</evidence>
<keyword evidence="3" id="KW-0812">Transmembrane</keyword>
<protein>
    <submittedName>
        <fullName evidence="10">Uncharacterized protein</fullName>
    </submittedName>
</protein>
<evidence type="ECO:0000256" key="6">
    <source>
        <dbReference type="ARBA" id="ARBA00023128"/>
    </source>
</evidence>
<evidence type="ECO:0000256" key="9">
    <source>
        <dbReference type="SAM" id="SignalP"/>
    </source>
</evidence>
<dbReference type="PANTHER" id="PTHR33968">
    <property type="entry name" value="PROTEIN PET100 HOMOLOG, MITOCHONDRIAL"/>
    <property type="match status" value="1"/>
</dbReference>
<dbReference type="EMBL" id="JADNRY010001007">
    <property type="protein sequence ID" value="KAF9022707.1"/>
    <property type="molecule type" value="Genomic_DNA"/>
</dbReference>
<dbReference type="GO" id="GO:0005743">
    <property type="term" value="C:mitochondrial inner membrane"/>
    <property type="evidence" value="ECO:0007669"/>
    <property type="project" value="TreeGrafter"/>
</dbReference>
<keyword evidence="5" id="KW-1133">Transmembrane helix</keyword>
<reference evidence="10" key="1">
    <citation type="submission" date="2020-11" db="EMBL/GenBank/DDBJ databases">
        <authorList>
            <consortium name="DOE Joint Genome Institute"/>
            <person name="Ahrendt S."/>
            <person name="Riley R."/>
            <person name="Andreopoulos W."/>
            <person name="Labutti K."/>
            <person name="Pangilinan J."/>
            <person name="Ruiz-Duenas F.J."/>
            <person name="Barrasa J.M."/>
            <person name="Sanchez-Garcia M."/>
            <person name="Camarero S."/>
            <person name="Miyauchi S."/>
            <person name="Serrano A."/>
            <person name="Linde D."/>
            <person name="Babiker R."/>
            <person name="Drula E."/>
            <person name="Ayuso-Fernandez I."/>
            <person name="Pacheco R."/>
            <person name="Padilla G."/>
            <person name="Ferreira P."/>
            <person name="Barriuso J."/>
            <person name="Kellner H."/>
            <person name="Castanera R."/>
            <person name="Alfaro M."/>
            <person name="Ramirez L."/>
            <person name="Pisabarro A.G."/>
            <person name="Kuo A."/>
            <person name="Tritt A."/>
            <person name="Lipzen A."/>
            <person name="He G."/>
            <person name="Yan M."/>
            <person name="Ng V."/>
            <person name="Cullen D."/>
            <person name="Martin F."/>
            <person name="Rosso M.-N."/>
            <person name="Henrissat B."/>
            <person name="Hibbett D."/>
            <person name="Martinez A.T."/>
            <person name="Grigoriev I.V."/>
        </authorList>
    </citation>
    <scope>NUCLEOTIDE SEQUENCE</scope>
    <source>
        <strain evidence="10">AH 40177</strain>
    </source>
</reference>
<evidence type="ECO:0000256" key="4">
    <source>
        <dbReference type="ARBA" id="ARBA00022946"/>
    </source>
</evidence>
<dbReference type="Pfam" id="PF09803">
    <property type="entry name" value="Pet100"/>
    <property type="match status" value="1"/>
</dbReference>
<dbReference type="Proteomes" id="UP000772434">
    <property type="component" value="Unassembled WGS sequence"/>
</dbReference>
<feature type="chain" id="PRO_5040427204" evidence="9">
    <location>
        <begin position="22"/>
        <end position="85"/>
    </location>
</feature>
<keyword evidence="11" id="KW-1185">Reference proteome</keyword>
<gene>
    <name evidence="10" type="ORF">BDP27DRAFT_1353210</name>
</gene>
<evidence type="ECO:0000256" key="2">
    <source>
        <dbReference type="ARBA" id="ARBA00004325"/>
    </source>
</evidence>
<organism evidence="10 11">
    <name type="scientific">Rhodocollybia butyracea</name>
    <dbReference type="NCBI Taxonomy" id="206335"/>
    <lineage>
        <taxon>Eukaryota</taxon>
        <taxon>Fungi</taxon>
        <taxon>Dikarya</taxon>
        <taxon>Basidiomycota</taxon>
        <taxon>Agaricomycotina</taxon>
        <taxon>Agaricomycetes</taxon>
        <taxon>Agaricomycetidae</taxon>
        <taxon>Agaricales</taxon>
        <taxon>Marasmiineae</taxon>
        <taxon>Omphalotaceae</taxon>
        <taxon>Rhodocollybia</taxon>
    </lineage>
</organism>
<keyword evidence="4" id="KW-0809">Transit peptide</keyword>
<dbReference type="GO" id="GO:0051082">
    <property type="term" value="F:unfolded protein binding"/>
    <property type="evidence" value="ECO:0007669"/>
    <property type="project" value="TreeGrafter"/>
</dbReference>
<dbReference type="PANTHER" id="PTHR33968:SF1">
    <property type="entry name" value="PROTEIN PET100 HOMOLOG, MITOCHONDRIAL"/>
    <property type="match status" value="1"/>
</dbReference>
<evidence type="ECO:0000256" key="1">
    <source>
        <dbReference type="ARBA" id="ARBA00004167"/>
    </source>
</evidence>
<keyword evidence="7" id="KW-0472">Membrane</keyword>
<dbReference type="GO" id="GO:0033617">
    <property type="term" value="P:mitochondrial respiratory chain complex IV assembly"/>
    <property type="evidence" value="ECO:0007669"/>
    <property type="project" value="InterPro"/>
</dbReference>
<dbReference type="AlphaFoldDB" id="A0A9P5P3M2"/>
<evidence type="ECO:0000313" key="11">
    <source>
        <dbReference type="Proteomes" id="UP000772434"/>
    </source>
</evidence>
<comment type="similarity">
    <text evidence="8">Belongs to the PET100 family.</text>
</comment>
<feature type="signal peptide" evidence="9">
    <location>
        <begin position="1"/>
        <end position="21"/>
    </location>
</feature>
<accession>A0A9P5P3M2</accession>
<evidence type="ECO:0000256" key="3">
    <source>
        <dbReference type="ARBA" id="ARBA00022692"/>
    </source>
</evidence>
<dbReference type="InterPro" id="IPR018625">
    <property type="entry name" value="Pet100"/>
</dbReference>
<comment type="subcellular location">
    <subcellularLocation>
        <location evidence="1">Membrane</location>
        <topology evidence="1">Single-pass membrane protein</topology>
    </subcellularLocation>
    <subcellularLocation>
        <location evidence="2">Mitochondrion membrane</location>
    </subcellularLocation>
</comment>
<comment type="caution">
    <text evidence="10">The sequence shown here is derived from an EMBL/GenBank/DDBJ whole genome shotgun (WGS) entry which is preliminary data.</text>
</comment>
<name>A0A9P5P3M2_9AGAR</name>
<proteinExistence type="inferred from homology"/>